<gene>
    <name evidence="4" type="ORF">SAMN05421869_13941</name>
</gene>
<dbReference type="STRING" id="633440.SAMN05421869_13941"/>
<dbReference type="Proteomes" id="UP000199202">
    <property type="component" value="Unassembled WGS sequence"/>
</dbReference>
<dbReference type="InterPro" id="IPR009057">
    <property type="entry name" value="Homeodomain-like_sf"/>
</dbReference>
<dbReference type="GO" id="GO:0003677">
    <property type="term" value="F:DNA binding"/>
    <property type="evidence" value="ECO:0007669"/>
    <property type="project" value="UniProtKB-KW"/>
</dbReference>
<keyword evidence="4" id="KW-0238">DNA-binding</keyword>
<dbReference type="Pfam" id="PF13683">
    <property type="entry name" value="rve_3"/>
    <property type="match status" value="1"/>
</dbReference>
<keyword evidence="4" id="KW-0371">Homeobox</keyword>
<sequence>MGLAARRRTALCTLLIMFLAGLPGLAAPAYADRWDPPEPQSDLIVAGEPIPVRDRPPDPAEKSVLKEPPEVVWPRPATTDATPARTGAALSELSGLPVRVGQANAAAAPARVQVELLDRPESSALVPLRVTRADGGTAKAPVRLEFDYSGFRHAYGGDWAARLRLVELPACGLKQGAADCPPPTPLDTVNDVSTAKLTADVSAAPAGSGGGLFAVMAAPSGSTGNFTASSLSPTAKWQVSAQTGDFAWSYPLRTPPSLGGPTPQLALSYSAGGVDGRTVSTNNQPSWAGEGFDFTPGGFVERRYKSCNDDGVTPKNGEQCWGGDNAVLMLGGRSTELVHDTASGTWKPKLDDGSRVQKLTGAVNGDDNGEHWKITTAEGTQYFFGLNRLAGWTGDKRETRSAWTMPVYGDDDKEPCHASTYEASWCQQAYRWNLDHVIDTHGNTLSYFYTQEINHYGRNIKKADETPYVAGGYLEHVEYGQRAGQVYTTPATARVNMHVAERCLPTSDFDCAPGKLTTANARHWPDVPADQICTAGKDCENYSPTFFTRKRLAKVTTQVLDGTTYKDVDSWTLTHTFPTPGDGMSAALWLAKIQHTGHVGGSQSMPAVDFDGVEMPNRVDGREGIAPMMKWRILSVNNESGGRLTVNYSKPECTRGNTPQPHANTKRCFPTHWAPEGASDPYLDWFHKYVAVQVLETDLTGGSATVRSDYTYPPDGAAWSYDDQELVPAERRTWSQWRGYERVQVSQGEAPDRRTATEHLFFRGMHGDKQPTGTRTAHVTDSQGTKVEDHWRLQGFERETRYLLGPGGQEQSGTINDPWLSGPTAKGGGDEAYLLDTAKVRSRAKLSTGESRLTETRRSYDSVGAVTQIEDLGDTDTAADDRCTRYTYARSTSAWILHLPSRIETVAVACSQTPQRPGDVVGDARMSYDGGAYEAAPTKGDQTKVEELDHYADGQPVYVPVSLKGVNSPFMVVSCGFVQASRPKQWRSRACSRLVACRLFYMIFSRVVVSWLTLLPRSDASKTLEILVLRHEVAVLRRQVARPRLSWADRAVLSALARGLPAALRAHRLVTPGTLLRWHRRLIARHWTYPNQGMGRPATDPAVVALIQRLARENPHWGYERIRGELRHLGHQVSGSTIRRILKRARLGPAPRRADDRWRDFLRTHATSTLACDFFTVDTVTLRRLYVFFAVEVGTRFVHVLGVTAHPDGAWVAQQARNLLADLKDRAGSFRFLIRDRDTKFTSSFDEVFIGDGIQLLKIPPQAPRANAFAERWVRTARTECTDRLLIFGERHLRTVLDEYANHYNRHRPHRSLSLRAPTDDDSDVIPLPTGRIERRQVLGGLINEYQRAG</sequence>
<feature type="signal peptide" evidence="2">
    <location>
        <begin position="1"/>
        <end position="31"/>
    </location>
</feature>
<dbReference type="PANTHER" id="PTHR47515:SF2">
    <property type="entry name" value="INTEGRASE CORE DOMAIN PROTEIN"/>
    <property type="match status" value="1"/>
</dbReference>
<feature type="chain" id="PRO_5011455836" evidence="2">
    <location>
        <begin position="32"/>
        <end position="1350"/>
    </location>
</feature>
<evidence type="ECO:0000313" key="5">
    <source>
        <dbReference type="Proteomes" id="UP000199202"/>
    </source>
</evidence>
<keyword evidence="2" id="KW-0732">Signal</keyword>
<dbReference type="InterPro" id="IPR012337">
    <property type="entry name" value="RNaseH-like_sf"/>
</dbReference>
<keyword evidence="5" id="KW-1185">Reference proteome</keyword>
<evidence type="ECO:0000256" key="1">
    <source>
        <dbReference type="SAM" id="MobiDB-lite"/>
    </source>
</evidence>
<feature type="region of interest" description="Disordered" evidence="1">
    <location>
        <begin position="764"/>
        <end position="786"/>
    </location>
</feature>
<dbReference type="SUPFAM" id="SSF53098">
    <property type="entry name" value="Ribonuclease H-like"/>
    <property type="match status" value="1"/>
</dbReference>
<dbReference type="GO" id="GO:0015074">
    <property type="term" value="P:DNA integration"/>
    <property type="evidence" value="ECO:0007669"/>
    <property type="project" value="InterPro"/>
</dbReference>
<feature type="domain" description="Integrase catalytic" evidence="3">
    <location>
        <begin position="1147"/>
        <end position="1326"/>
    </location>
</feature>
<dbReference type="PANTHER" id="PTHR47515">
    <property type="entry name" value="LOW CALCIUM RESPONSE LOCUS PROTEIN T"/>
    <property type="match status" value="1"/>
</dbReference>
<proteinExistence type="predicted"/>
<evidence type="ECO:0000256" key="2">
    <source>
        <dbReference type="SAM" id="SignalP"/>
    </source>
</evidence>
<feature type="compositionally biased region" description="Polar residues" evidence="1">
    <location>
        <begin position="771"/>
        <end position="785"/>
    </location>
</feature>
<dbReference type="SUPFAM" id="SSF46689">
    <property type="entry name" value="Homeodomain-like"/>
    <property type="match status" value="1"/>
</dbReference>
<dbReference type="InterPro" id="IPR036397">
    <property type="entry name" value="RNaseH_sf"/>
</dbReference>
<dbReference type="Pfam" id="PF13565">
    <property type="entry name" value="HTH_32"/>
    <property type="match status" value="1"/>
</dbReference>
<name>A0A1G9RSN9_9ACTN</name>
<dbReference type="Gene3D" id="3.30.420.10">
    <property type="entry name" value="Ribonuclease H-like superfamily/Ribonuclease H"/>
    <property type="match status" value="1"/>
</dbReference>
<evidence type="ECO:0000313" key="4">
    <source>
        <dbReference type="EMBL" id="SDM26184.1"/>
    </source>
</evidence>
<organism evidence="4 5">
    <name type="scientific">Nonomuraea jiangxiensis</name>
    <dbReference type="NCBI Taxonomy" id="633440"/>
    <lineage>
        <taxon>Bacteria</taxon>
        <taxon>Bacillati</taxon>
        <taxon>Actinomycetota</taxon>
        <taxon>Actinomycetes</taxon>
        <taxon>Streptosporangiales</taxon>
        <taxon>Streptosporangiaceae</taxon>
        <taxon>Nonomuraea</taxon>
    </lineage>
</organism>
<evidence type="ECO:0000259" key="3">
    <source>
        <dbReference type="PROSITE" id="PS50994"/>
    </source>
</evidence>
<protein>
    <submittedName>
        <fullName evidence="4">Homeodomain-like domain-containing protein</fullName>
    </submittedName>
</protein>
<dbReference type="InterPro" id="IPR001584">
    <property type="entry name" value="Integrase_cat-core"/>
</dbReference>
<dbReference type="PROSITE" id="PS50994">
    <property type="entry name" value="INTEGRASE"/>
    <property type="match status" value="1"/>
</dbReference>
<dbReference type="EMBL" id="FNDJ01000039">
    <property type="protein sequence ID" value="SDM26184.1"/>
    <property type="molecule type" value="Genomic_DNA"/>
</dbReference>
<accession>A0A1G9RSN9</accession>
<reference evidence="4 5" key="1">
    <citation type="submission" date="2016-10" db="EMBL/GenBank/DDBJ databases">
        <authorList>
            <person name="de Groot N.N."/>
        </authorList>
    </citation>
    <scope>NUCLEOTIDE SEQUENCE [LARGE SCALE GENOMIC DNA]</scope>
    <source>
        <strain evidence="4 5">CGMCC 4.6533</strain>
    </source>
</reference>